<dbReference type="PANTHER" id="PTHR36435">
    <property type="entry name" value="SLR1288 PROTEIN"/>
    <property type="match status" value="1"/>
</dbReference>
<evidence type="ECO:0000313" key="4">
    <source>
        <dbReference type="EMBL" id="WNY50378.1"/>
    </source>
</evidence>
<proteinExistence type="inferred from homology"/>
<feature type="transmembrane region" description="Helical" evidence="2">
    <location>
        <begin position="7"/>
        <end position="25"/>
    </location>
</feature>
<feature type="transmembrane region" description="Helical" evidence="2">
    <location>
        <begin position="45"/>
        <end position="65"/>
    </location>
</feature>
<dbReference type="AlphaFoldDB" id="A0AA96VLT7"/>
<keyword evidence="2" id="KW-0812">Transmembrane</keyword>
<dbReference type="EMBL" id="CP118735">
    <property type="protein sequence ID" value="WNY50378.1"/>
    <property type="molecule type" value="Genomic_DNA"/>
</dbReference>
<evidence type="ECO:0000259" key="3">
    <source>
        <dbReference type="Pfam" id="PF02517"/>
    </source>
</evidence>
<name>A0AA96VLT7_9STRE</name>
<keyword evidence="2" id="KW-0472">Membrane</keyword>
<dbReference type="GO" id="GO:0080120">
    <property type="term" value="P:CAAX-box protein maturation"/>
    <property type="evidence" value="ECO:0007669"/>
    <property type="project" value="UniProtKB-ARBA"/>
</dbReference>
<reference evidence="4" key="1">
    <citation type="submission" date="2023-02" db="EMBL/GenBank/DDBJ databases">
        <title>Streptococcus sp. Genome Sequencing and Assembly.</title>
        <authorList>
            <person name="Shore S.M."/>
            <person name="Nicholson T.L."/>
        </authorList>
    </citation>
    <scope>NUCLEOTIDE SEQUENCE</scope>
    <source>
        <strain evidence="4">29887</strain>
    </source>
</reference>
<feature type="transmembrane region" description="Helical" evidence="2">
    <location>
        <begin position="179"/>
        <end position="197"/>
    </location>
</feature>
<feature type="transmembrane region" description="Helical" evidence="2">
    <location>
        <begin position="156"/>
        <end position="173"/>
    </location>
</feature>
<sequence length="224" mass="25749">MKNFFKHTGLLLAYYIAYQFGSQFLQLPWATEQVEGIPASAAEGLYWFGLIVGLPLLLGFSYLLWKVLYPRKTMNLTLDKPWLKRIAYPLLAYLAFFILQFLLPVPESDNQKNAVAFIQSAPIHSFFLVVIFAGIFEELIFRGFLATYFFPKLSDVKSVLLYGLVSGTLFSFVHGPATLPQFLIYFTMGVIFAWIYLVKQDIRYPMALHMLNNGISYFMIVFLV</sequence>
<dbReference type="PANTHER" id="PTHR36435:SF1">
    <property type="entry name" value="CAAX AMINO TERMINAL PROTEASE FAMILY PROTEIN"/>
    <property type="match status" value="1"/>
</dbReference>
<dbReference type="KEGG" id="sins:PW252_07295"/>
<accession>A0AA96VLT7</accession>
<feature type="domain" description="CAAX prenyl protease 2/Lysostaphin resistance protein A-like" evidence="3">
    <location>
        <begin position="122"/>
        <end position="214"/>
    </location>
</feature>
<feature type="transmembrane region" description="Helical" evidence="2">
    <location>
        <begin position="123"/>
        <end position="144"/>
    </location>
</feature>
<comment type="similarity">
    <text evidence="1">Belongs to the UPF0177 family.</text>
</comment>
<dbReference type="InterPro" id="IPR052710">
    <property type="entry name" value="CAAX_protease"/>
</dbReference>
<protein>
    <submittedName>
        <fullName evidence="4">Type II CAAX endopeptidase family protein</fullName>
    </submittedName>
</protein>
<evidence type="ECO:0000256" key="2">
    <source>
        <dbReference type="SAM" id="Phobius"/>
    </source>
</evidence>
<organism evidence="4">
    <name type="scientific">Streptococcus iners</name>
    <dbReference type="NCBI Taxonomy" id="3028084"/>
    <lineage>
        <taxon>Bacteria</taxon>
        <taxon>Bacillati</taxon>
        <taxon>Bacillota</taxon>
        <taxon>Bacilli</taxon>
        <taxon>Lactobacillales</taxon>
        <taxon>Streptococcaceae</taxon>
        <taxon>Streptococcus</taxon>
    </lineage>
</organism>
<keyword evidence="2" id="KW-1133">Transmembrane helix</keyword>
<dbReference type="GO" id="GO:0004175">
    <property type="term" value="F:endopeptidase activity"/>
    <property type="evidence" value="ECO:0007669"/>
    <property type="project" value="UniProtKB-ARBA"/>
</dbReference>
<feature type="transmembrane region" description="Helical" evidence="2">
    <location>
        <begin position="86"/>
        <end position="103"/>
    </location>
</feature>
<evidence type="ECO:0000256" key="1">
    <source>
        <dbReference type="ARBA" id="ARBA00009067"/>
    </source>
</evidence>
<dbReference type="Pfam" id="PF02517">
    <property type="entry name" value="Rce1-like"/>
    <property type="match status" value="1"/>
</dbReference>
<gene>
    <name evidence="4" type="ORF">PW252_07295</name>
</gene>
<dbReference type="InterPro" id="IPR003675">
    <property type="entry name" value="Rce1/LyrA-like_dom"/>
</dbReference>
<dbReference type="RefSeq" id="WP_248048974.1">
    <property type="nucleotide sequence ID" value="NZ_CP118735.1"/>
</dbReference>